<keyword evidence="4" id="KW-1185">Reference proteome</keyword>
<dbReference type="Pfam" id="PF01243">
    <property type="entry name" value="PNPOx_N"/>
    <property type="match status" value="1"/>
</dbReference>
<dbReference type="PIRSF" id="PIRSF004633">
    <property type="entry name" value="UCP_PLP_oxd"/>
    <property type="match status" value="1"/>
</dbReference>
<evidence type="ECO:0000313" key="3">
    <source>
        <dbReference type="EMBL" id="TRW90722.1"/>
    </source>
</evidence>
<sequence length="169" mass="18930">MNDTENLSEKAKSLQELLVSQQTLLLSTASDSGVPDISVAPYVRDQVGCFYIFISELATHTTNLLNNPQASVMFIRPESESNNLFARERAVFNCKAKEIRREEPLYAAQLKVLLGKFGEIVSLLNSLNDFHLFALCPETGRYVMGFGQAYAINVKDGKVLPLDRKIFDH</sequence>
<feature type="domain" description="Pyridoxamine 5'-phosphate oxidase N-terminal" evidence="2">
    <location>
        <begin position="13"/>
        <end position="143"/>
    </location>
</feature>
<dbReference type="PANTHER" id="PTHR35176">
    <property type="entry name" value="HEME OXYGENASE HI_0854-RELATED"/>
    <property type="match status" value="1"/>
</dbReference>
<gene>
    <name evidence="3" type="ORF">EKO24_018160</name>
</gene>
<dbReference type="InterPro" id="IPR011576">
    <property type="entry name" value="Pyridox_Oxase_N"/>
</dbReference>
<dbReference type="InterPro" id="IPR014419">
    <property type="entry name" value="HutZ"/>
</dbReference>
<dbReference type="InterPro" id="IPR052019">
    <property type="entry name" value="F420H2_bilvrd_red/Heme_oxyg"/>
</dbReference>
<dbReference type="RefSeq" id="WP_127027410.1">
    <property type="nucleotide sequence ID" value="NZ_RYFG02000116.1"/>
</dbReference>
<comment type="caution">
    <text evidence="3">The sequence shown here is derived from an EMBL/GenBank/DDBJ whole genome shotgun (WGS) entry which is preliminary data.</text>
</comment>
<dbReference type="Gene3D" id="2.30.110.10">
    <property type="entry name" value="Electron Transport, Fmn-binding Protein, Chain A"/>
    <property type="match status" value="1"/>
</dbReference>
<evidence type="ECO:0000259" key="2">
    <source>
        <dbReference type="Pfam" id="PF01243"/>
    </source>
</evidence>
<accession>A0ABY3C7B7</accession>
<keyword evidence="1" id="KW-0560">Oxidoreductase</keyword>
<reference evidence="3 4" key="1">
    <citation type="journal article" date="2019" name="Antonie Van Leeuwenhoek">
        <title>Description of 'Ca. Methylobacter oryzae' KRF1, a novel species from the environmentally important Methylobacter clade 2.</title>
        <authorList>
            <person name="Khatri K."/>
            <person name="Mohite J.A."/>
            <person name="Pandit P.S."/>
            <person name="Bahulikar R."/>
            <person name="Rahalkar M.C."/>
        </authorList>
    </citation>
    <scope>NUCLEOTIDE SEQUENCE [LARGE SCALE GENOMIC DNA]</scope>
    <source>
        <strain evidence="3 4">KRF1</strain>
    </source>
</reference>
<evidence type="ECO:0000313" key="4">
    <source>
        <dbReference type="Proteomes" id="UP000733744"/>
    </source>
</evidence>
<protein>
    <submittedName>
        <fullName evidence="3">HugZ family protein</fullName>
    </submittedName>
</protein>
<organism evidence="3 4">
    <name type="scientific">Candidatus Methylobacter oryzae</name>
    <dbReference type="NCBI Taxonomy" id="2497749"/>
    <lineage>
        <taxon>Bacteria</taxon>
        <taxon>Pseudomonadati</taxon>
        <taxon>Pseudomonadota</taxon>
        <taxon>Gammaproteobacteria</taxon>
        <taxon>Methylococcales</taxon>
        <taxon>Methylococcaceae</taxon>
        <taxon>Methylobacter</taxon>
    </lineage>
</organism>
<evidence type="ECO:0000256" key="1">
    <source>
        <dbReference type="ARBA" id="ARBA00023002"/>
    </source>
</evidence>
<dbReference type="SUPFAM" id="SSF50475">
    <property type="entry name" value="FMN-binding split barrel"/>
    <property type="match status" value="1"/>
</dbReference>
<dbReference type="EMBL" id="RYFG02000116">
    <property type="protein sequence ID" value="TRW90722.1"/>
    <property type="molecule type" value="Genomic_DNA"/>
</dbReference>
<dbReference type="Proteomes" id="UP000733744">
    <property type="component" value="Unassembled WGS sequence"/>
</dbReference>
<dbReference type="InterPro" id="IPR012349">
    <property type="entry name" value="Split_barrel_FMN-bd"/>
</dbReference>
<dbReference type="PANTHER" id="PTHR35176:SF6">
    <property type="entry name" value="HEME OXYGENASE HI_0854-RELATED"/>
    <property type="match status" value="1"/>
</dbReference>
<proteinExistence type="predicted"/>
<name>A0ABY3C7B7_9GAMM</name>